<dbReference type="VEuPathDB" id="CryptoDB:Cvel_24655"/>
<dbReference type="EMBL" id="CDMZ01001870">
    <property type="protein sequence ID" value="CEM38630.1"/>
    <property type="molecule type" value="Genomic_DNA"/>
</dbReference>
<sequence length="289" mass="31538">MLVTAGPVGCCNGVSRPTTEVSVSVPDDRDGDGGLSAMDSDSESDAESEKSLQHDYIPVRQLCKLQTPSGSSTVVPSSASGTESEKEEERCRRESRDFFPSPTLPSASTGSRSRRERVPVGFPQPEGEDLFRPRLVVIVGGNVPPWVVGSFLSCTGLVDCIMPVNQIHVRVLQGSKDRPPTAQLIWEAFTQYVGEGGVVNEAATEALFEELQAKPVQNEDVQPLRPTCPPCCRRTVVRQSDSPADTELLLLPLPPFAEEAAQYVRVKERRETLKDLFVQTETTETEVPL</sequence>
<dbReference type="AlphaFoldDB" id="A0A0G4H4P6"/>
<organism evidence="2">
    <name type="scientific">Chromera velia CCMP2878</name>
    <dbReference type="NCBI Taxonomy" id="1169474"/>
    <lineage>
        <taxon>Eukaryota</taxon>
        <taxon>Sar</taxon>
        <taxon>Alveolata</taxon>
        <taxon>Colpodellida</taxon>
        <taxon>Chromeraceae</taxon>
        <taxon>Chromera</taxon>
    </lineage>
</organism>
<evidence type="ECO:0000313" key="2">
    <source>
        <dbReference type="EMBL" id="CEM38630.1"/>
    </source>
</evidence>
<proteinExistence type="predicted"/>
<name>A0A0G4H4P6_9ALVE</name>
<accession>A0A0G4H4P6</accession>
<feature type="compositionally biased region" description="Low complexity" evidence="1">
    <location>
        <begin position="67"/>
        <end position="82"/>
    </location>
</feature>
<reference evidence="2" key="1">
    <citation type="submission" date="2014-11" db="EMBL/GenBank/DDBJ databases">
        <authorList>
            <person name="Otto D Thomas"/>
            <person name="Naeem Raeece"/>
        </authorList>
    </citation>
    <scope>NUCLEOTIDE SEQUENCE</scope>
</reference>
<protein>
    <submittedName>
        <fullName evidence="2">Uncharacterized protein</fullName>
    </submittedName>
</protein>
<evidence type="ECO:0000256" key="1">
    <source>
        <dbReference type="SAM" id="MobiDB-lite"/>
    </source>
</evidence>
<feature type="compositionally biased region" description="Basic and acidic residues" evidence="1">
    <location>
        <begin position="83"/>
        <end position="97"/>
    </location>
</feature>
<gene>
    <name evidence="2" type="ORF">Cvel_24655</name>
</gene>
<feature type="region of interest" description="Disordered" evidence="1">
    <location>
        <begin position="1"/>
        <end position="121"/>
    </location>
</feature>